<evidence type="ECO:0000256" key="4">
    <source>
        <dbReference type="PROSITE-ProRule" id="PRU00134"/>
    </source>
</evidence>
<dbReference type="Proteomes" id="UP000815677">
    <property type="component" value="Unassembled WGS sequence"/>
</dbReference>
<evidence type="ECO:0000259" key="6">
    <source>
        <dbReference type="PROSITE" id="PS50865"/>
    </source>
</evidence>
<reference evidence="7" key="1">
    <citation type="submission" date="2014-09" db="EMBL/GenBank/DDBJ databases">
        <title>Genome sequence of the luminous mushroom Mycena chlorophos for searching fungal bioluminescence genes.</title>
        <authorList>
            <person name="Tanaka Y."/>
            <person name="Kasuga D."/>
            <person name="Oba Y."/>
            <person name="Hase S."/>
            <person name="Sato K."/>
            <person name="Oba Y."/>
            <person name="Sakakibara Y."/>
        </authorList>
    </citation>
    <scope>NUCLEOTIDE SEQUENCE</scope>
</reference>
<evidence type="ECO:0000256" key="2">
    <source>
        <dbReference type="ARBA" id="ARBA00022771"/>
    </source>
</evidence>
<keyword evidence="1" id="KW-0479">Metal-binding</keyword>
<dbReference type="EMBL" id="DF849233">
    <property type="protein sequence ID" value="GAT56057.1"/>
    <property type="molecule type" value="Genomic_DNA"/>
</dbReference>
<protein>
    <recommendedName>
        <fullName evidence="6">MYND-type domain-containing protein</fullName>
    </recommendedName>
</protein>
<keyword evidence="8" id="KW-1185">Reference proteome</keyword>
<proteinExistence type="predicted"/>
<evidence type="ECO:0000256" key="1">
    <source>
        <dbReference type="ARBA" id="ARBA00022723"/>
    </source>
</evidence>
<sequence>MLPAEQQSGAEKDYNEISYGIHGASLFLFNNCQDLLRDDGPHLQAVLDGVGGWEHLAELFVRHTHQSIPVSGVTATAWHSERVACPLIFLKTGRPALFFDALGRWGMIAALTKAALRLPGMRDDKVARQTDITLYLRLLIENHPRSDLRLIEGLRAGLIEAMSQAAPVARETVRSFLVKVIIQHCVYRSVVHALQHALRHPSIKTRTDLFEDLGLSREWKQCKNTILASALSVKEYEEGNANWTSGRGCDNSDCRSSSSDVQLRRCGGCYYTRYCSRSCQKADWHSTHRSECRFVRYQLQRNRALFTPGDRGFFDAHVFHAFRDPESNEVAWRSSLKQPGRCFPVDTGVMEREAKDGSDVERYTPWAETKPAARMYAELLARRGVRLGGSARAQIGCLGFVQGTAFRKHYVLVRIPEVVESADKEASGSKSEAKSSGAEDETVDAEEDV</sequence>
<organism evidence="7 8">
    <name type="scientific">Mycena chlorophos</name>
    <name type="common">Agaric fungus</name>
    <name type="synonym">Agaricus chlorophos</name>
    <dbReference type="NCBI Taxonomy" id="658473"/>
    <lineage>
        <taxon>Eukaryota</taxon>
        <taxon>Fungi</taxon>
        <taxon>Dikarya</taxon>
        <taxon>Basidiomycota</taxon>
        <taxon>Agaricomycotina</taxon>
        <taxon>Agaricomycetes</taxon>
        <taxon>Agaricomycetidae</taxon>
        <taxon>Agaricales</taxon>
        <taxon>Marasmiineae</taxon>
        <taxon>Mycenaceae</taxon>
        <taxon>Mycena</taxon>
    </lineage>
</organism>
<keyword evidence="2 4" id="KW-0863">Zinc-finger</keyword>
<evidence type="ECO:0000313" key="8">
    <source>
        <dbReference type="Proteomes" id="UP000815677"/>
    </source>
</evidence>
<gene>
    <name evidence="7" type="ORF">MCHLO_12756</name>
</gene>
<name>A0ABQ0LYC6_MYCCL</name>
<feature type="compositionally biased region" description="Acidic residues" evidence="5">
    <location>
        <begin position="438"/>
        <end position="449"/>
    </location>
</feature>
<accession>A0ABQ0LYC6</accession>
<evidence type="ECO:0000256" key="5">
    <source>
        <dbReference type="SAM" id="MobiDB-lite"/>
    </source>
</evidence>
<dbReference type="InterPro" id="IPR002893">
    <property type="entry name" value="Znf_MYND"/>
</dbReference>
<feature type="compositionally biased region" description="Basic and acidic residues" evidence="5">
    <location>
        <begin position="421"/>
        <end position="433"/>
    </location>
</feature>
<dbReference type="Gene3D" id="6.10.140.2220">
    <property type="match status" value="1"/>
</dbReference>
<feature type="domain" description="MYND-type" evidence="6">
    <location>
        <begin position="251"/>
        <end position="292"/>
    </location>
</feature>
<keyword evidence="3" id="KW-0862">Zinc</keyword>
<dbReference type="PROSITE" id="PS50865">
    <property type="entry name" value="ZF_MYND_2"/>
    <property type="match status" value="1"/>
</dbReference>
<dbReference type="SUPFAM" id="SSF144232">
    <property type="entry name" value="HIT/MYND zinc finger-like"/>
    <property type="match status" value="1"/>
</dbReference>
<dbReference type="Pfam" id="PF01753">
    <property type="entry name" value="zf-MYND"/>
    <property type="match status" value="1"/>
</dbReference>
<evidence type="ECO:0000313" key="7">
    <source>
        <dbReference type="EMBL" id="GAT56057.1"/>
    </source>
</evidence>
<feature type="region of interest" description="Disordered" evidence="5">
    <location>
        <begin position="421"/>
        <end position="449"/>
    </location>
</feature>
<evidence type="ECO:0000256" key="3">
    <source>
        <dbReference type="ARBA" id="ARBA00022833"/>
    </source>
</evidence>